<dbReference type="PROSITE" id="PS00028">
    <property type="entry name" value="ZINC_FINGER_C2H2_1"/>
    <property type="match status" value="2"/>
</dbReference>
<sequence>MENKYFKYCLVPLCKSTTKRTPTKIFFRLPHEPNRRLKWLKACRRETKDISPKSQGLHVCEDHFDLKEDMDNYMKFKLMGGLKKIKNSVVPHIFDCQPDRKRAFAHPGNAISTTNSVHLEDQNSEHSGHTQDEIDDEYFVKIENNYSESDLNIPTQDETDDKSVVKMESCYSENDLNIPTEDEIDNKSFVKIENDHFESDINVEFDCDSHFRTLYGQVKMENQSDCEQEVKIKEAIKEECEDAEVKIETLDTDTGFTCNGAIQQLREEFELKVEDDGAPENVSKAKLLQDNHMSSDLRSDNFGEPKACTGHDVVTMSESEVTKHSASLSAYRKRRSRCKQVDKKRKGRASGSSHSYVCTEEEDHPDLALETSKLYECINCTYKTAFPPELTTHLLEDCVASSYCPGRCMYCNVAFKSIKRIDEHIKTNHPDFVAYASGKIYECKNCMYKTASKINFQKHVLNCNRSRFSTLEKQPNVIKNVSSKIYECTNCSYKASYKRRFCNHLFKKHPNAATNILYMLYQCANCPYKTAVKCDLVKHMQKHFKVTRNYKNKCLHCNDSFHTKKKRDGHILMVHCNFAESKIQDERRTKSAHSTSVKSHSKAVRTCEYRVVQ</sequence>
<keyword evidence="10" id="KW-1185">Reference proteome</keyword>
<dbReference type="Gene3D" id="3.30.160.60">
    <property type="entry name" value="Classic Zinc Finger"/>
    <property type="match status" value="3"/>
</dbReference>
<feature type="coiled-coil region" evidence="6">
    <location>
        <begin position="226"/>
        <end position="253"/>
    </location>
</feature>
<dbReference type="SMART" id="SM00355">
    <property type="entry name" value="ZnF_C2H2"/>
    <property type="match status" value="6"/>
</dbReference>
<dbReference type="InterPro" id="IPR013087">
    <property type="entry name" value="Znf_C2H2_type"/>
</dbReference>
<dbReference type="SMART" id="SM00980">
    <property type="entry name" value="THAP"/>
    <property type="match status" value="1"/>
</dbReference>
<evidence type="ECO:0000313" key="9">
    <source>
        <dbReference type="EMBL" id="VEN48805.1"/>
    </source>
</evidence>
<evidence type="ECO:0000313" key="10">
    <source>
        <dbReference type="Proteomes" id="UP000410492"/>
    </source>
</evidence>
<evidence type="ECO:0000256" key="5">
    <source>
        <dbReference type="PROSITE-ProRule" id="PRU00309"/>
    </source>
</evidence>
<dbReference type="Pfam" id="PF05485">
    <property type="entry name" value="THAP"/>
    <property type="match status" value="1"/>
</dbReference>
<dbReference type="Proteomes" id="UP000410492">
    <property type="component" value="Unassembled WGS sequence"/>
</dbReference>
<evidence type="ECO:0000256" key="7">
    <source>
        <dbReference type="SAM" id="MobiDB-lite"/>
    </source>
</evidence>
<evidence type="ECO:0000256" key="4">
    <source>
        <dbReference type="ARBA" id="ARBA00023125"/>
    </source>
</evidence>
<dbReference type="AlphaFoldDB" id="A0A653CM27"/>
<dbReference type="EMBL" id="CAACVG010008174">
    <property type="protein sequence ID" value="VEN48805.1"/>
    <property type="molecule type" value="Genomic_DNA"/>
</dbReference>
<evidence type="ECO:0000256" key="3">
    <source>
        <dbReference type="ARBA" id="ARBA00022833"/>
    </source>
</evidence>
<feature type="region of interest" description="Disordered" evidence="7">
    <location>
        <begin position="333"/>
        <end position="355"/>
    </location>
</feature>
<proteinExistence type="predicted"/>
<reference evidence="9 10" key="1">
    <citation type="submission" date="2019-01" db="EMBL/GenBank/DDBJ databases">
        <authorList>
            <person name="Sayadi A."/>
        </authorList>
    </citation>
    <scope>NUCLEOTIDE SEQUENCE [LARGE SCALE GENOMIC DNA]</scope>
</reference>
<accession>A0A653CM27</accession>
<protein>
    <recommendedName>
        <fullName evidence="8">THAP-type domain-containing protein</fullName>
    </recommendedName>
</protein>
<dbReference type="SMART" id="SM00692">
    <property type="entry name" value="DM3"/>
    <property type="match status" value="1"/>
</dbReference>
<evidence type="ECO:0000259" key="8">
    <source>
        <dbReference type="PROSITE" id="PS50950"/>
    </source>
</evidence>
<keyword evidence="1" id="KW-0479">Metal-binding</keyword>
<dbReference type="InterPro" id="IPR006612">
    <property type="entry name" value="THAP_Znf"/>
</dbReference>
<evidence type="ECO:0000256" key="6">
    <source>
        <dbReference type="SAM" id="Coils"/>
    </source>
</evidence>
<gene>
    <name evidence="9" type="ORF">CALMAC_LOCUS10130</name>
</gene>
<keyword evidence="4 5" id="KW-0238">DNA-binding</keyword>
<dbReference type="PROSITE" id="PS50950">
    <property type="entry name" value="ZF_THAP"/>
    <property type="match status" value="1"/>
</dbReference>
<feature type="compositionally biased region" description="Basic residues" evidence="7">
    <location>
        <begin position="333"/>
        <end position="348"/>
    </location>
</feature>
<feature type="domain" description="THAP-type" evidence="8">
    <location>
        <begin position="1"/>
        <end position="94"/>
    </location>
</feature>
<keyword evidence="3" id="KW-0862">Zinc</keyword>
<keyword evidence="2 5" id="KW-0863">Zinc-finger</keyword>
<dbReference type="SUPFAM" id="SSF57716">
    <property type="entry name" value="Glucocorticoid receptor-like (DNA-binding domain)"/>
    <property type="match status" value="1"/>
</dbReference>
<dbReference type="OrthoDB" id="8196774at2759"/>
<name>A0A653CM27_CALMS</name>
<evidence type="ECO:0000256" key="2">
    <source>
        <dbReference type="ARBA" id="ARBA00022771"/>
    </source>
</evidence>
<organism evidence="9 10">
    <name type="scientific">Callosobruchus maculatus</name>
    <name type="common">Southern cowpea weevil</name>
    <name type="synonym">Pulse bruchid</name>
    <dbReference type="NCBI Taxonomy" id="64391"/>
    <lineage>
        <taxon>Eukaryota</taxon>
        <taxon>Metazoa</taxon>
        <taxon>Ecdysozoa</taxon>
        <taxon>Arthropoda</taxon>
        <taxon>Hexapoda</taxon>
        <taxon>Insecta</taxon>
        <taxon>Pterygota</taxon>
        <taxon>Neoptera</taxon>
        <taxon>Endopterygota</taxon>
        <taxon>Coleoptera</taxon>
        <taxon>Polyphaga</taxon>
        <taxon>Cucujiformia</taxon>
        <taxon>Chrysomeloidea</taxon>
        <taxon>Chrysomelidae</taxon>
        <taxon>Bruchinae</taxon>
        <taxon>Bruchini</taxon>
        <taxon>Callosobruchus</taxon>
    </lineage>
</organism>
<dbReference type="GO" id="GO:0003677">
    <property type="term" value="F:DNA binding"/>
    <property type="evidence" value="ECO:0007669"/>
    <property type="project" value="UniProtKB-UniRule"/>
</dbReference>
<dbReference type="GO" id="GO:0008270">
    <property type="term" value="F:zinc ion binding"/>
    <property type="evidence" value="ECO:0007669"/>
    <property type="project" value="UniProtKB-KW"/>
</dbReference>
<keyword evidence="6" id="KW-0175">Coiled coil</keyword>
<evidence type="ECO:0000256" key="1">
    <source>
        <dbReference type="ARBA" id="ARBA00022723"/>
    </source>
</evidence>